<dbReference type="Pfam" id="PF20178">
    <property type="entry name" value="ToxA_N"/>
    <property type="match status" value="1"/>
</dbReference>
<reference evidence="3 4" key="1">
    <citation type="submission" date="2019-09" db="EMBL/GenBank/DDBJ databases">
        <title>Genomic sequencing of 4 copper resistant soil isolates.</title>
        <authorList>
            <person name="Havryliuk O."/>
        </authorList>
    </citation>
    <scope>NUCLEOTIDE SEQUENCE [LARGE SCALE GENOMIC DNA]</scope>
    <source>
        <strain evidence="3 4">UKR4</strain>
    </source>
</reference>
<dbReference type="RefSeq" id="WP_150055328.1">
    <property type="nucleotide sequence ID" value="NZ_VWXT01000156.1"/>
</dbReference>
<evidence type="ECO:0000256" key="1">
    <source>
        <dbReference type="SAM" id="MobiDB-lite"/>
    </source>
</evidence>
<evidence type="ECO:0000259" key="2">
    <source>
        <dbReference type="Pfam" id="PF20178"/>
    </source>
</evidence>
<evidence type="ECO:0000313" key="3">
    <source>
        <dbReference type="EMBL" id="KAA6181020.1"/>
    </source>
</evidence>
<evidence type="ECO:0000313" key="4">
    <source>
        <dbReference type="Proteomes" id="UP000323909"/>
    </source>
</evidence>
<accession>A0A5M8FB13</accession>
<dbReference type="InterPro" id="IPR046673">
    <property type="entry name" value="ToxA_N"/>
</dbReference>
<name>A0A5M8FB13_PSEVE</name>
<dbReference type="EMBL" id="VWXT01000156">
    <property type="protein sequence ID" value="KAA6181020.1"/>
    <property type="molecule type" value="Genomic_DNA"/>
</dbReference>
<feature type="domain" description="Dermonecrotic toxin N-terminal" evidence="2">
    <location>
        <begin position="332"/>
        <end position="622"/>
    </location>
</feature>
<organism evidence="3 4">
    <name type="scientific">Pseudomonas veronii</name>
    <dbReference type="NCBI Taxonomy" id="76761"/>
    <lineage>
        <taxon>Bacteria</taxon>
        <taxon>Pseudomonadati</taxon>
        <taxon>Pseudomonadota</taxon>
        <taxon>Gammaproteobacteria</taxon>
        <taxon>Pseudomonadales</taxon>
        <taxon>Pseudomonadaceae</taxon>
        <taxon>Pseudomonas</taxon>
    </lineage>
</organism>
<feature type="region of interest" description="Disordered" evidence="1">
    <location>
        <begin position="19"/>
        <end position="44"/>
    </location>
</feature>
<protein>
    <recommendedName>
        <fullName evidence="2">Dermonecrotic toxin N-terminal domain-containing protein</fullName>
    </recommendedName>
</protein>
<gene>
    <name evidence="3" type="ORF">F3K53_11260</name>
</gene>
<dbReference type="Proteomes" id="UP000323909">
    <property type="component" value="Unassembled WGS sequence"/>
</dbReference>
<proteinExistence type="predicted"/>
<sequence>MTQSIQNTAQPPVLVLNSYTGEAPRNQPAYTISPPSSRETLRHQGDSQLVQSLGPAPFDHPLSGPDSLFNVPPHSTLGLWLKQLDDALRTPDFKQWMKANNISTSNVQFHPGPNTLEVTVDGQPKTFSLDDHSGFAAVAGPLIQAVQALGFWPPSSGRLLDYPSKPYDVASAQDVLRFYGISQADSNALNTTARKQTFAPITDTAPLRGAAALAAQQRVVGDSHDRHHLIAGLARLLAGLPAPPETLLALARSLNSSQISVHPGSSYSQEHHNGMAARASLAQVLQASGRRPPKTSGQLKRLLRDLKAAGPPNPVDLREKSRYAQRLQSMQNALPNVRNEAKKWAEEIIFTLTGRKVDADTVFLNRFYNADSAPTVTGWEHLGTEPLRSQRLPDALLSNFGEQDWTPGVLDQDAGLYTVGTGESKKRGYGVHNQFPLTPSRLMHESWKTDFQELTATRQARFWKDHGDDYRMALKGNFVAQARQQRMAYEKASPAEREKMPPEQRFTHDDYQWVMGAASNLPLKEHRPLTVEQLKATAPVKVSTHVFDINGFQSSDILRFTGHDEAYRSVRDRRDGVQILYIPGHQPAFLRFDSLEKMDQWVAEQGKDPDKLKALASHFSLRDRQDNDNGFWTGLKTFFTGDDQSNKGVDRALKYLGSGYWDNLEGTVIDQANVRIQGDVFSAMTDAARKRMTSDTDIAIKSNSEVTRDTWLNDVTAAAGLVTKLAVIGEPVVVGIAAATGLAETALGAEKAYSGDTQAERRQGASAALDGVLNTLFAVAGGTAPVASDPFELQRERPAVLPLRNEVFSDGQRAQVIDHALTPNAYTLPRTNGYDLVDGDRIYRYRDSRPGELTDLQAQEPAQPLDDFEAICPAPAAGRRVRRGANDECFAKILNDLPEPKAQLQALEHVRLFPSKPSLFSKDRWVIHEKRLHKMLETDIGSQLVPVNDAKRITYKRQVRGKLVADPGFGFYPGNTLGPLAEQTRVVKLNKISEAVDDQRQLRAVVVTSGTQPYLVVEADTAEFYYAPLDKKQTGDITFKKCSPTELDLVQGYRQFLGLNHSPQALDADFIALPKLKGVYPQLEAAGYAKADVDELKQLCKALTDEQQREVVYQLQRAKAITPPDVALRPQQVSALEKPADFARWPAARQNRFYAENAKAQVQQALKATGLGPGNQLRSANDLARADAADMTLNWLRRTADLRAPNGPDLIMKTGAGNCGEMALLSRDIIGKSGGKAAEWRAGDAHAFTVIGGPPGPVSATTDFAGPAWADAWVVDPWADIACPASEYTQQLQATMAKWDAAGLKIRQGGQANMSPLDPDWIDTLVKQPKRPYELSRPRNAKVPAVRPPSLQSAAPVHVAMGESTTLSNNHAPLSTRSLSDCSALAVLSDWNGSTYQTRTLMHLTGSNLELGLRDGNAQQLLDNLLASLNKGGRVILVGGVNTQSTQGLATVIGQTLNGQQPLNALLKERPGVTVTIASSAGITVNADGTFELIEGTGKGVLPPEELRAIFDRID</sequence>
<comment type="caution">
    <text evidence="3">The sequence shown here is derived from an EMBL/GenBank/DDBJ whole genome shotgun (WGS) entry which is preliminary data.</text>
</comment>
<feature type="compositionally biased region" description="Polar residues" evidence="1">
    <location>
        <begin position="28"/>
        <end position="38"/>
    </location>
</feature>